<keyword evidence="2" id="KW-1185">Reference proteome</keyword>
<dbReference type="Proteomes" id="UP001497512">
    <property type="component" value="Chromosome 8"/>
</dbReference>
<sequence>MSLVQNVSACIGSIINYWKKNMTLNSLQEMRFLGMTEEEMRHPLVTSLVELWPDYNDFYIDLDNLAHPLVVDVAANVDLGVPITVGQLLQLHPFLHQACNILDVELPHVFI</sequence>
<dbReference type="EMBL" id="OZ019900">
    <property type="protein sequence ID" value="CAK9234426.1"/>
    <property type="molecule type" value="Genomic_DNA"/>
</dbReference>
<evidence type="ECO:0000313" key="1">
    <source>
        <dbReference type="EMBL" id="CAK9234426.1"/>
    </source>
</evidence>
<protein>
    <submittedName>
        <fullName evidence="1">Uncharacterized protein</fullName>
    </submittedName>
</protein>
<accession>A0ABP0V056</accession>
<organism evidence="1 2">
    <name type="scientific">Sphagnum troendelagicum</name>
    <dbReference type="NCBI Taxonomy" id="128251"/>
    <lineage>
        <taxon>Eukaryota</taxon>
        <taxon>Viridiplantae</taxon>
        <taxon>Streptophyta</taxon>
        <taxon>Embryophyta</taxon>
        <taxon>Bryophyta</taxon>
        <taxon>Sphagnophytina</taxon>
        <taxon>Sphagnopsida</taxon>
        <taxon>Sphagnales</taxon>
        <taxon>Sphagnaceae</taxon>
        <taxon>Sphagnum</taxon>
    </lineage>
</organism>
<proteinExistence type="predicted"/>
<reference evidence="1" key="1">
    <citation type="submission" date="2024-02" db="EMBL/GenBank/DDBJ databases">
        <authorList>
            <consortium name="ELIXIR-Norway"/>
            <consortium name="Elixir Norway"/>
        </authorList>
    </citation>
    <scope>NUCLEOTIDE SEQUENCE</scope>
</reference>
<gene>
    <name evidence="1" type="ORF">CSSPTR1EN2_LOCUS22211</name>
</gene>
<evidence type="ECO:0000313" key="2">
    <source>
        <dbReference type="Proteomes" id="UP001497512"/>
    </source>
</evidence>
<name>A0ABP0V056_9BRYO</name>